<dbReference type="InterPro" id="IPR012337">
    <property type="entry name" value="RNaseH-like_sf"/>
</dbReference>
<dbReference type="PANTHER" id="PTHR48475:SF2">
    <property type="entry name" value="RIBONUCLEASE H"/>
    <property type="match status" value="1"/>
</dbReference>
<dbReference type="Gene3D" id="3.30.420.10">
    <property type="entry name" value="Ribonuclease H-like superfamily/Ribonuclease H"/>
    <property type="match status" value="1"/>
</dbReference>
<dbReference type="GO" id="GO:0003676">
    <property type="term" value="F:nucleic acid binding"/>
    <property type="evidence" value="ECO:0007669"/>
    <property type="project" value="InterPro"/>
</dbReference>
<dbReference type="SUPFAM" id="SSF53098">
    <property type="entry name" value="Ribonuclease H-like"/>
    <property type="match status" value="1"/>
</dbReference>
<organism evidence="2 3">
    <name type="scientific">Lithospermum erythrorhizon</name>
    <name type="common">Purple gromwell</name>
    <name type="synonym">Lithospermum officinale var. erythrorhizon</name>
    <dbReference type="NCBI Taxonomy" id="34254"/>
    <lineage>
        <taxon>Eukaryota</taxon>
        <taxon>Viridiplantae</taxon>
        <taxon>Streptophyta</taxon>
        <taxon>Embryophyta</taxon>
        <taxon>Tracheophyta</taxon>
        <taxon>Spermatophyta</taxon>
        <taxon>Magnoliopsida</taxon>
        <taxon>eudicotyledons</taxon>
        <taxon>Gunneridae</taxon>
        <taxon>Pentapetalae</taxon>
        <taxon>asterids</taxon>
        <taxon>lamiids</taxon>
        <taxon>Boraginales</taxon>
        <taxon>Boraginaceae</taxon>
        <taxon>Boraginoideae</taxon>
        <taxon>Lithospermeae</taxon>
        <taxon>Lithospermum</taxon>
    </lineage>
</organism>
<dbReference type="Proteomes" id="UP001454036">
    <property type="component" value="Unassembled WGS sequence"/>
</dbReference>
<sequence>MAKGDNIVRFLWTHIITRFGIPKVLISDNGPQFEGNVLVEFCEKYDIETRFSPVYYPQANGQVEVMNRIIFSGLKKNMVQISANNEAWTEELPMVLWSLRTTPAHTTGETPFALVYCTEAVLPVEVGLPSYRQRGFDKEASNQQMREQVNFIDDLRKKDLFKMVTKVVGLATYELSYLNGKLINHTWHATKLRKYYV</sequence>
<dbReference type="AlphaFoldDB" id="A0AAV3R2E1"/>
<protein>
    <recommendedName>
        <fullName evidence="1">Integrase catalytic domain-containing protein</fullName>
    </recommendedName>
</protein>
<evidence type="ECO:0000259" key="1">
    <source>
        <dbReference type="PROSITE" id="PS50994"/>
    </source>
</evidence>
<evidence type="ECO:0000313" key="2">
    <source>
        <dbReference type="EMBL" id="GAA0170034.1"/>
    </source>
</evidence>
<dbReference type="InterPro" id="IPR036397">
    <property type="entry name" value="RNaseH_sf"/>
</dbReference>
<keyword evidence="3" id="KW-1185">Reference proteome</keyword>
<proteinExistence type="predicted"/>
<evidence type="ECO:0000313" key="3">
    <source>
        <dbReference type="Proteomes" id="UP001454036"/>
    </source>
</evidence>
<dbReference type="GO" id="GO:0015074">
    <property type="term" value="P:DNA integration"/>
    <property type="evidence" value="ECO:0007669"/>
    <property type="project" value="InterPro"/>
</dbReference>
<dbReference type="PANTHER" id="PTHR48475">
    <property type="entry name" value="RIBONUCLEASE H"/>
    <property type="match status" value="1"/>
</dbReference>
<gene>
    <name evidence="2" type="ORF">LIER_24384</name>
</gene>
<reference evidence="2 3" key="1">
    <citation type="submission" date="2024-01" db="EMBL/GenBank/DDBJ databases">
        <title>The complete chloroplast genome sequence of Lithospermum erythrorhizon: insights into the phylogenetic relationship among Boraginaceae species and the maternal lineages of purple gromwells.</title>
        <authorList>
            <person name="Okada T."/>
            <person name="Watanabe K."/>
        </authorList>
    </citation>
    <scope>NUCLEOTIDE SEQUENCE [LARGE SCALE GENOMIC DNA]</scope>
</reference>
<feature type="domain" description="Integrase catalytic" evidence="1">
    <location>
        <begin position="1"/>
        <end position="119"/>
    </location>
</feature>
<accession>A0AAV3R2E1</accession>
<name>A0AAV3R2E1_LITER</name>
<dbReference type="EMBL" id="BAABME010007069">
    <property type="protein sequence ID" value="GAA0170034.1"/>
    <property type="molecule type" value="Genomic_DNA"/>
</dbReference>
<comment type="caution">
    <text evidence="2">The sequence shown here is derived from an EMBL/GenBank/DDBJ whole genome shotgun (WGS) entry which is preliminary data.</text>
</comment>
<dbReference type="PROSITE" id="PS50994">
    <property type="entry name" value="INTEGRASE"/>
    <property type="match status" value="1"/>
</dbReference>
<dbReference type="InterPro" id="IPR001584">
    <property type="entry name" value="Integrase_cat-core"/>
</dbReference>